<dbReference type="Proteomes" id="UP000008795">
    <property type="component" value="Chromosome"/>
</dbReference>
<dbReference type="InterPro" id="IPR052933">
    <property type="entry name" value="DNA_Protect_Modify"/>
</dbReference>
<dbReference type="KEGG" id="bxy:BXY_39650"/>
<dbReference type="HOGENOM" id="CLU_1431971_0_0_10"/>
<name>D6D396_9BACE</name>
<reference evidence="1 2" key="1">
    <citation type="submission" date="2010-03" db="EMBL/GenBank/DDBJ databases">
        <title>The genome sequence of Bacteriodes xylanisolvens XB1A.</title>
        <authorList>
            <consortium name="metaHIT consortium -- http://www.metahit.eu/"/>
            <person name="Pajon A."/>
            <person name="Turner K."/>
            <person name="Parkhill J."/>
            <person name="Bernalier A."/>
        </authorList>
    </citation>
    <scope>NUCLEOTIDE SEQUENCE [LARGE SCALE GENOMIC DNA]</scope>
    <source>
        <strain evidence="1 2">XB1A</strain>
    </source>
</reference>
<dbReference type="AlphaFoldDB" id="D6D396"/>
<dbReference type="PANTHER" id="PTHR41313">
    <property type="entry name" value="ADENINE-SPECIFIC METHYLTRANSFERASE"/>
    <property type="match status" value="1"/>
</dbReference>
<dbReference type="eggNOG" id="COG4646">
    <property type="taxonomic scope" value="Bacteria"/>
</dbReference>
<reference evidence="1 2" key="2">
    <citation type="submission" date="2010-03" db="EMBL/GenBank/DDBJ databases">
        <authorList>
            <person name="Pajon A."/>
        </authorList>
    </citation>
    <scope>NUCLEOTIDE SEQUENCE [LARGE SCALE GENOMIC DNA]</scope>
    <source>
        <strain evidence="1 2">XB1A</strain>
    </source>
</reference>
<protein>
    <submittedName>
        <fullName evidence="1">Uncharacterized protein</fullName>
    </submittedName>
</protein>
<dbReference type="PANTHER" id="PTHR41313:SF1">
    <property type="entry name" value="DNA METHYLASE ADENINE-SPECIFIC DOMAIN-CONTAINING PROTEIN"/>
    <property type="match status" value="1"/>
</dbReference>
<accession>D6D396</accession>
<dbReference type="PATRIC" id="fig|657309.4.peg.2920"/>
<gene>
    <name evidence="1" type="ORF">BXY_39650</name>
</gene>
<evidence type="ECO:0000313" key="2">
    <source>
        <dbReference type="Proteomes" id="UP000008795"/>
    </source>
</evidence>
<sequence length="189" mass="21744">MEPRPFTGEIRPEYKNGSIVKSGEQYGYLRGLGTPDIQFHPLKLTVTQQYRAAYYIPLREAYHNLYNAEAETETEQPELREELVKQYDRFYRMLRELNGKDNAKFLLMDAGGREMLSLERSINGKIEKADIFTVPVSFNTNEVKHVDTPQEALAAAFTRTSLLHLTHLLAYALTHLLASIGENIERYTT</sequence>
<proteinExistence type="predicted"/>
<organism evidence="1 2">
    <name type="scientific">Bacteroides xylanisolvens XB1A</name>
    <dbReference type="NCBI Taxonomy" id="657309"/>
    <lineage>
        <taxon>Bacteria</taxon>
        <taxon>Pseudomonadati</taxon>
        <taxon>Bacteroidota</taxon>
        <taxon>Bacteroidia</taxon>
        <taxon>Bacteroidales</taxon>
        <taxon>Bacteroidaceae</taxon>
        <taxon>Bacteroides</taxon>
    </lineage>
</organism>
<dbReference type="EMBL" id="FP929033">
    <property type="protein sequence ID" value="CBK68898.1"/>
    <property type="molecule type" value="Genomic_DNA"/>
</dbReference>
<evidence type="ECO:0000313" key="1">
    <source>
        <dbReference type="EMBL" id="CBK68898.1"/>
    </source>
</evidence>